<sequence length="30" mass="3488">MRSDWLALVISYVYVFAVIGVGEGLRKWRC</sequence>
<keyword evidence="1" id="KW-0472">Membrane</keyword>
<protein>
    <submittedName>
        <fullName evidence="2">Uncharacterized protein</fullName>
    </submittedName>
</protein>
<dbReference type="EMBL" id="BARS01022783">
    <property type="protein sequence ID" value="GAG03966.1"/>
    <property type="molecule type" value="Genomic_DNA"/>
</dbReference>
<comment type="caution">
    <text evidence="2">The sequence shown here is derived from an EMBL/GenBank/DDBJ whole genome shotgun (WGS) entry which is preliminary data.</text>
</comment>
<evidence type="ECO:0000256" key="1">
    <source>
        <dbReference type="SAM" id="Phobius"/>
    </source>
</evidence>
<name>X0VTX5_9ZZZZ</name>
<gene>
    <name evidence="2" type="ORF">S01H1_36374</name>
</gene>
<feature type="transmembrane region" description="Helical" evidence="1">
    <location>
        <begin position="6"/>
        <end position="25"/>
    </location>
</feature>
<feature type="non-terminal residue" evidence="2">
    <location>
        <position position="30"/>
    </location>
</feature>
<proteinExistence type="predicted"/>
<accession>X0VTX5</accession>
<reference evidence="2" key="1">
    <citation type="journal article" date="2014" name="Front. Microbiol.">
        <title>High frequency of phylogenetically diverse reductive dehalogenase-homologous genes in deep subseafloor sedimentary metagenomes.</title>
        <authorList>
            <person name="Kawai M."/>
            <person name="Futagami T."/>
            <person name="Toyoda A."/>
            <person name="Takaki Y."/>
            <person name="Nishi S."/>
            <person name="Hori S."/>
            <person name="Arai W."/>
            <person name="Tsubouchi T."/>
            <person name="Morono Y."/>
            <person name="Uchiyama I."/>
            <person name="Ito T."/>
            <person name="Fujiyama A."/>
            <person name="Inagaki F."/>
            <person name="Takami H."/>
        </authorList>
    </citation>
    <scope>NUCLEOTIDE SEQUENCE</scope>
    <source>
        <strain evidence="2">Expedition CK06-06</strain>
    </source>
</reference>
<evidence type="ECO:0000313" key="2">
    <source>
        <dbReference type="EMBL" id="GAG03966.1"/>
    </source>
</evidence>
<keyword evidence="1" id="KW-0812">Transmembrane</keyword>
<organism evidence="2">
    <name type="scientific">marine sediment metagenome</name>
    <dbReference type="NCBI Taxonomy" id="412755"/>
    <lineage>
        <taxon>unclassified sequences</taxon>
        <taxon>metagenomes</taxon>
        <taxon>ecological metagenomes</taxon>
    </lineage>
</organism>
<dbReference type="AlphaFoldDB" id="X0VTX5"/>
<keyword evidence="1" id="KW-1133">Transmembrane helix</keyword>